<dbReference type="AlphaFoldDB" id="A0A9P7W1F2"/>
<name>A0A9P7W1F2_9AGAR</name>
<evidence type="ECO:0000313" key="1">
    <source>
        <dbReference type="EMBL" id="KAG7450610.1"/>
    </source>
</evidence>
<proteinExistence type="predicted"/>
<organism evidence="1 2">
    <name type="scientific">Guyanagaster necrorhizus</name>
    <dbReference type="NCBI Taxonomy" id="856835"/>
    <lineage>
        <taxon>Eukaryota</taxon>
        <taxon>Fungi</taxon>
        <taxon>Dikarya</taxon>
        <taxon>Basidiomycota</taxon>
        <taxon>Agaricomycotina</taxon>
        <taxon>Agaricomycetes</taxon>
        <taxon>Agaricomycetidae</taxon>
        <taxon>Agaricales</taxon>
        <taxon>Marasmiineae</taxon>
        <taxon>Physalacriaceae</taxon>
        <taxon>Guyanagaster</taxon>
    </lineage>
</organism>
<dbReference type="OrthoDB" id="7344096at2759"/>
<comment type="caution">
    <text evidence="1">The sequence shown here is derived from an EMBL/GenBank/DDBJ whole genome shotgun (WGS) entry which is preliminary data.</text>
</comment>
<dbReference type="Proteomes" id="UP000812287">
    <property type="component" value="Unassembled WGS sequence"/>
</dbReference>
<accession>A0A9P7W1F2</accession>
<sequence length="69" mass="7727">MIRGLSADQKTILFSLNKIDAPQGRLCWDRNNELVDTNTGSGNGQSIIPEDIPQRLAHRGSFASRYLRL</sequence>
<dbReference type="GeneID" id="66107675"/>
<keyword evidence="2" id="KW-1185">Reference proteome</keyword>
<gene>
    <name evidence="1" type="ORF">BT62DRAFT_927890</name>
</gene>
<dbReference type="RefSeq" id="XP_043044110.1">
    <property type="nucleotide sequence ID" value="XM_043185378.1"/>
</dbReference>
<dbReference type="EMBL" id="MU250526">
    <property type="protein sequence ID" value="KAG7450610.1"/>
    <property type="molecule type" value="Genomic_DNA"/>
</dbReference>
<reference evidence="1" key="1">
    <citation type="submission" date="2020-11" db="EMBL/GenBank/DDBJ databases">
        <title>Adaptations for nitrogen fixation in a non-lichenized fungal sporocarp promotes dispersal by wood-feeding termites.</title>
        <authorList>
            <consortium name="DOE Joint Genome Institute"/>
            <person name="Koch R.A."/>
            <person name="Yoon G."/>
            <person name="Arayal U."/>
            <person name="Lail K."/>
            <person name="Amirebrahimi M."/>
            <person name="Labutti K."/>
            <person name="Lipzen A."/>
            <person name="Riley R."/>
            <person name="Barry K."/>
            <person name="Henrissat B."/>
            <person name="Grigoriev I.V."/>
            <person name="Herr J.R."/>
            <person name="Aime M.C."/>
        </authorList>
    </citation>
    <scope>NUCLEOTIDE SEQUENCE</scope>
    <source>
        <strain evidence="1">MCA 3950</strain>
    </source>
</reference>
<evidence type="ECO:0000313" key="2">
    <source>
        <dbReference type="Proteomes" id="UP000812287"/>
    </source>
</evidence>
<protein>
    <submittedName>
        <fullName evidence="1">Uncharacterized protein</fullName>
    </submittedName>
</protein>